<feature type="transmembrane region" description="Helical" evidence="2">
    <location>
        <begin position="76"/>
        <end position="96"/>
    </location>
</feature>
<reference evidence="3" key="1">
    <citation type="submission" date="2020-06" db="EMBL/GenBank/DDBJ databases">
        <title>Characterization of fructooligosaccharide metabolism and fructooligosaccharide-degrading enzymes in human commensal butyrate producers.</title>
        <authorList>
            <person name="Tanno H."/>
            <person name="Fujii T."/>
            <person name="Hirano K."/>
            <person name="Maeno S."/>
            <person name="Tonozuka T."/>
            <person name="Sakamoto M."/>
            <person name="Ohkuma M."/>
            <person name="Tochio T."/>
            <person name="Endo A."/>
        </authorList>
    </citation>
    <scope>NUCLEOTIDE SEQUENCE</scope>
    <source>
        <strain evidence="3">JCM 31265</strain>
    </source>
</reference>
<evidence type="ECO:0008006" key="5">
    <source>
        <dbReference type="Google" id="ProtNLM"/>
    </source>
</evidence>
<feature type="transmembrane region" description="Helical" evidence="2">
    <location>
        <begin position="108"/>
        <end position="132"/>
    </location>
</feature>
<organism evidence="3 4">
    <name type="scientific">Coprococcus eutactus</name>
    <dbReference type="NCBI Taxonomy" id="33043"/>
    <lineage>
        <taxon>Bacteria</taxon>
        <taxon>Bacillati</taxon>
        <taxon>Bacillota</taxon>
        <taxon>Clostridia</taxon>
        <taxon>Lachnospirales</taxon>
        <taxon>Lachnospiraceae</taxon>
        <taxon>Coprococcus</taxon>
    </lineage>
</organism>
<dbReference type="RefSeq" id="WP_022217363.1">
    <property type="nucleotide sequence ID" value="NZ_BLYL01000006.1"/>
</dbReference>
<protein>
    <recommendedName>
        <fullName evidence="5">DUF624 domain-containing protein</fullName>
    </recommendedName>
</protein>
<feature type="transmembrane region" description="Helical" evidence="2">
    <location>
        <begin position="20"/>
        <end position="46"/>
    </location>
</feature>
<evidence type="ECO:0000256" key="2">
    <source>
        <dbReference type="SAM" id="Phobius"/>
    </source>
</evidence>
<comment type="caution">
    <text evidence="3">The sequence shown here is derived from an EMBL/GenBank/DDBJ whole genome shotgun (WGS) entry which is preliminary data.</text>
</comment>
<accession>A0AAI9K317</accession>
<evidence type="ECO:0000256" key="1">
    <source>
        <dbReference type="SAM" id="MobiDB-lite"/>
    </source>
</evidence>
<dbReference type="EMBL" id="BLYL01000006">
    <property type="protein sequence ID" value="GFO94282.1"/>
    <property type="molecule type" value="Genomic_DNA"/>
</dbReference>
<sequence>MNIFSSDGWFSRFFGTLGDIIIVNILFILCSIPIVTMGASMSAMYFTLLKKQRTGENGGVVKLFFKGFKDNFKQSTISWLLFLLISFIFTLDFNLFGKGGPQENKLMYYTSVVLMILTCFIAIYLFPVISAFKNTLKNLLLQSIYLAAKNFIFTIVIMVLYTLPAYVLLSSTQVFMVGIFVFIVCGFGLIAYVSSFMFLKAFTPYLDEVTKKYTDDDPASWMHSDDQTSESDEDNPESTKVTKKLIVDNSYHGRQ</sequence>
<keyword evidence="2" id="KW-0812">Transmembrane</keyword>
<dbReference type="InterPro" id="IPR006938">
    <property type="entry name" value="DUF624"/>
</dbReference>
<feature type="transmembrane region" description="Helical" evidence="2">
    <location>
        <begin position="144"/>
        <end position="169"/>
    </location>
</feature>
<dbReference type="AlphaFoldDB" id="A0AAI9K317"/>
<name>A0AAI9K317_9FIRM</name>
<keyword evidence="2" id="KW-0472">Membrane</keyword>
<proteinExistence type="predicted"/>
<feature type="transmembrane region" description="Helical" evidence="2">
    <location>
        <begin position="175"/>
        <end position="199"/>
    </location>
</feature>
<gene>
    <name evidence="3" type="ORF">COEU31_13280</name>
</gene>
<feature type="compositionally biased region" description="Acidic residues" evidence="1">
    <location>
        <begin position="227"/>
        <end position="236"/>
    </location>
</feature>
<dbReference type="Proteomes" id="UP000660047">
    <property type="component" value="Unassembled WGS sequence"/>
</dbReference>
<evidence type="ECO:0000313" key="4">
    <source>
        <dbReference type="Proteomes" id="UP000660047"/>
    </source>
</evidence>
<evidence type="ECO:0000313" key="3">
    <source>
        <dbReference type="EMBL" id="GFO94282.1"/>
    </source>
</evidence>
<feature type="region of interest" description="Disordered" evidence="1">
    <location>
        <begin position="215"/>
        <end position="255"/>
    </location>
</feature>
<keyword evidence="2" id="KW-1133">Transmembrane helix</keyword>
<dbReference type="Pfam" id="PF04854">
    <property type="entry name" value="DUF624"/>
    <property type="match status" value="1"/>
</dbReference>